<sequence length="69" mass="7306">MSRAINIDAESADVIAMAAKHKAAISAIEPLHPRGTRVVLMNIEGANAVAKAFGKRVLTGAVTRTRLRP</sequence>
<accession>A0A2K8MCL6</accession>
<proteinExistence type="predicted"/>
<evidence type="ECO:0000313" key="1">
    <source>
        <dbReference type="EMBL" id="ATY31603.1"/>
    </source>
</evidence>
<dbReference type="KEGG" id="sphc:CVN68_06145"/>
<dbReference type="Proteomes" id="UP000229081">
    <property type="component" value="Chromosome"/>
</dbReference>
<name>A0A2K8MCL6_9SPHN</name>
<keyword evidence="2" id="KW-1185">Reference proteome</keyword>
<dbReference type="EMBL" id="CP024923">
    <property type="protein sequence ID" value="ATY31603.1"/>
    <property type="molecule type" value="Genomic_DNA"/>
</dbReference>
<dbReference type="AlphaFoldDB" id="A0A2K8MCL6"/>
<reference evidence="1 2" key="1">
    <citation type="submission" date="2017-11" db="EMBL/GenBank/DDBJ databases">
        <title>Complete genome sequence of Sphingomonas sp. Strain Cra20, a psychrotolerant potential plant growth promoting rhizobacteria.</title>
        <authorList>
            <person name="Luo Y."/>
        </authorList>
    </citation>
    <scope>NUCLEOTIDE SEQUENCE [LARGE SCALE GENOMIC DNA]</scope>
    <source>
        <strain evidence="1 2">Cra20</strain>
    </source>
</reference>
<evidence type="ECO:0000313" key="2">
    <source>
        <dbReference type="Proteomes" id="UP000229081"/>
    </source>
</evidence>
<gene>
    <name evidence="1" type="ORF">CVN68_06145</name>
</gene>
<protein>
    <submittedName>
        <fullName evidence="1">Uncharacterized protein</fullName>
    </submittedName>
</protein>
<dbReference type="OrthoDB" id="7508443at2"/>
<dbReference type="RefSeq" id="WP_100281412.1">
    <property type="nucleotide sequence ID" value="NZ_CP024923.1"/>
</dbReference>
<organism evidence="1 2">
    <name type="scientific">Sphingomonas psychrotolerans</name>
    <dbReference type="NCBI Taxonomy" id="1327635"/>
    <lineage>
        <taxon>Bacteria</taxon>
        <taxon>Pseudomonadati</taxon>
        <taxon>Pseudomonadota</taxon>
        <taxon>Alphaproteobacteria</taxon>
        <taxon>Sphingomonadales</taxon>
        <taxon>Sphingomonadaceae</taxon>
        <taxon>Sphingomonas</taxon>
    </lineage>
</organism>